<organism evidence="12 13">
    <name type="scientific">Halobacillus trueperi</name>
    <dbReference type="NCBI Taxonomy" id="156205"/>
    <lineage>
        <taxon>Bacteria</taxon>
        <taxon>Bacillati</taxon>
        <taxon>Bacillota</taxon>
        <taxon>Bacilli</taxon>
        <taxon>Bacillales</taxon>
        <taxon>Bacillaceae</taxon>
        <taxon>Halobacillus</taxon>
    </lineage>
</organism>
<evidence type="ECO:0000256" key="7">
    <source>
        <dbReference type="ARBA" id="ARBA00023136"/>
    </source>
</evidence>
<dbReference type="PIRSF" id="PIRSF029928">
    <property type="entry name" value="Late_competence_ComGC"/>
    <property type="match status" value="1"/>
</dbReference>
<evidence type="ECO:0000256" key="5">
    <source>
        <dbReference type="ARBA" id="ARBA00022692"/>
    </source>
</evidence>
<name>A0A3E0JCB3_9BACI</name>
<dbReference type="NCBIfam" id="NF040999">
    <property type="entry name" value="pilin_ComGC"/>
    <property type="match status" value="1"/>
</dbReference>
<dbReference type="GO" id="GO:0009986">
    <property type="term" value="C:cell surface"/>
    <property type="evidence" value="ECO:0007669"/>
    <property type="project" value="UniProtKB-SubCell"/>
</dbReference>
<dbReference type="AlphaFoldDB" id="A0A3E0JCB3"/>
<keyword evidence="13" id="KW-1185">Reference proteome</keyword>
<dbReference type="InterPro" id="IPR045584">
    <property type="entry name" value="Pilin-like"/>
</dbReference>
<dbReference type="EMBL" id="QUAE01000002">
    <property type="protein sequence ID" value="REJ10566.1"/>
    <property type="molecule type" value="Genomic_DNA"/>
</dbReference>
<sequence length="105" mass="11352">MLKNEKGFTLIEMLIVLLVISVLLIITIPNMSKNSDSVKAKGCEALQKTVEAQVQAYFIETGAFPASIQTLVDEEYISQDTCPDGTKLIISSEGDVSEQAPTEGT</sequence>
<keyword evidence="5 10" id="KW-0812">Transmembrane</keyword>
<dbReference type="NCBIfam" id="TIGR02532">
    <property type="entry name" value="IV_pilin_GFxxxE"/>
    <property type="match status" value="1"/>
</dbReference>
<keyword evidence="8 10" id="KW-0178">Competence</keyword>
<comment type="similarity">
    <text evidence="9 10">Belongs to the ComGC family.</text>
</comment>
<comment type="subcellular location">
    <subcellularLocation>
        <location evidence="1">Cell membrane</location>
        <topology evidence="1">Single-pass membrane protein</topology>
    </subcellularLocation>
    <subcellularLocation>
        <location evidence="2">Cell surface</location>
    </subcellularLocation>
</comment>
<feature type="modified residue" description="N-methylphenylalanine" evidence="11">
    <location>
        <position position="8"/>
    </location>
</feature>
<proteinExistence type="inferred from homology"/>
<dbReference type="InterPro" id="IPR012902">
    <property type="entry name" value="N_methyl_site"/>
</dbReference>
<evidence type="ECO:0000313" key="12">
    <source>
        <dbReference type="EMBL" id="REJ10566.1"/>
    </source>
</evidence>
<keyword evidence="3 10" id="KW-1003">Cell membrane</keyword>
<evidence type="ECO:0000256" key="3">
    <source>
        <dbReference type="ARBA" id="ARBA00022475"/>
    </source>
</evidence>
<evidence type="ECO:0000313" key="13">
    <source>
        <dbReference type="Proteomes" id="UP000256305"/>
    </source>
</evidence>
<evidence type="ECO:0000256" key="1">
    <source>
        <dbReference type="ARBA" id="ARBA00004162"/>
    </source>
</evidence>
<dbReference type="Pfam" id="PF07963">
    <property type="entry name" value="N_methyl"/>
    <property type="match status" value="1"/>
</dbReference>
<dbReference type="RefSeq" id="WP_115822447.1">
    <property type="nucleotide sequence ID" value="NZ_QUAE01000002.1"/>
</dbReference>
<evidence type="ECO:0000256" key="8">
    <source>
        <dbReference type="ARBA" id="ARBA00023287"/>
    </source>
</evidence>
<keyword evidence="10" id="KW-0813">Transport</keyword>
<comment type="function">
    <text evidence="10">Required for transformation and DNA binding.</text>
</comment>
<reference evidence="12 13" key="1">
    <citation type="submission" date="2018-08" db="EMBL/GenBank/DDBJ databases">
        <title>Genome sequence of Halobacillus trueperi KCTC 3686.</title>
        <authorList>
            <person name="Cho K.H."/>
            <person name="Kwak M.-J."/>
            <person name="Kim B.-Y."/>
            <person name="Chun J."/>
        </authorList>
    </citation>
    <scope>NUCLEOTIDE SEQUENCE [LARGE SCALE GENOMIC DNA]</scope>
    <source>
        <strain evidence="12 13">KCTC 3686</strain>
    </source>
</reference>
<feature type="chain" id="PRO_5035539717" description="ComG operon protein 3" evidence="11">
    <location>
        <begin position="8"/>
        <end position="105"/>
    </location>
</feature>
<accession>A0A3E0JCB3</accession>
<keyword evidence="7 10" id="KW-0472">Membrane</keyword>
<comment type="caution">
    <text evidence="12">The sequence shown here is derived from an EMBL/GenBank/DDBJ whole genome shotgun (WGS) entry which is preliminary data.</text>
</comment>
<keyword evidence="4 11" id="KW-0488">Methylation</keyword>
<protein>
    <recommendedName>
        <fullName evidence="10">ComG operon protein 3</fullName>
    </recommendedName>
</protein>
<comment type="subunit">
    <text evidence="10">Homodimer.</text>
</comment>
<dbReference type="GO" id="GO:0030420">
    <property type="term" value="P:establishment of competence for transformation"/>
    <property type="evidence" value="ECO:0007669"/>
    <property type="project" value="UniProtKB-UniRule"/>
</dbReference>
<feature type="transmembrane region" description="Helical" evidence="10">
    <location>
        <begin position="7"/>
        <end position="28"/>
    </location>
</feature>
<evidence type="ECO:0000256" key="11">
    <source>
        <dbReference type="PIRSR" id="PIRSR029928-50"/>
    </source>
</evidence>
<dbReference type="SUPFAM" id="SSF54523">
    <property type="entry name" value="Pili subunits"/>
    <property type="match status" value="1"/>
</dbReference>
<evidence type="ECO:0000256" key="10">
    <source>
        <dbReference type="PIRNR" id="PIRNR029928"/>
    </source>
</evidence>
<feature type="propeptide" id="PRO_5035539718" evidence="11">
    <location>
        <begin position="1"/>
        <end position="7"/>
    </location>
</feature>
<dbReference type="InterPro" id="IPR016940">
    <property type="entry name" value="ComGC"/>
</dbReference>
<dbReference type="Proteomes" id="UP000256305">
    <property type="component" value="Unassembled WGS sequence"/>
</dbReference>
<evidence type="ECO:0000256" key="2">
    <source>
        <dbReference type="ARBA" id="ARBA00004241"/>
    </source>
</evidence>
<evidence type="ECO:0000256" key="6">
    <source>
        <dbReference type="ARBA" id="ARBA00022989"/>
    </source>
</evidence>
<keyword evidence="6 10" id="KW-1133">Transmembrane helix</keyword>
<evidence type="ECO:0000256" key="4">
    <source>
        <dbReference type="ARBA" id="ARBA00022481"/>
    </source>
</evidence>
<dbReference type="Gene3D" id="3.30.700.10">
    <property type="entry name" value="Glycoprotein, Type 4 Pilin"/>
    <property type="match status" value="1"/>
</dbReference>
<dbReference type="GO" id="GO:0005886">
    <property type="term" value="C:plasma membrane"/>
    <property type="evidence" value="ECO:0007669"/>
    <property type="project" value="UniProtKB-SubCell"/>
</dbReference>
<dbReference type="PROSITE" id="PS00409">
    <property type="entry name" value="PROKAR_NTER_METHYL"/>
    <property type="match status" value="1"/>
</dbReference>
<gene>
    <name evidence="12" type="ORF">DYE48_03540</name>
</gene>
<evidence type="ECO:0000256" key="9">
    <source>
        <dbReference type="ARBA" id="ARBA00043982"/>
    </source>
</evidence>